<dbReference type="SUPFAM" id="SSF52210">
    <property type="entry name" value="Succinyl-CoA synthetase domains"/>
    <property type="match status" value="2"/>
</dbReference>
<dbReference type="Gene3D" id="3.30.1490.20">
    <property type="entry name" value="ATP-grasp fold, A domain"/>
    <property type="match status" value="1"/>
</dbReference>
<dbReference type="InterPro" id="IPR051538">
    <property type="entry name" value="Acyl-CoA_Synth/Transferase"/>
</dbReference>
<evidence type="ECO:0000313" key="8">
    <source>
        <dbReference type="Proteomes" id="UP000009296"/>
    </source>
</evidence>
<keyword evidence="4" id="KW-0547">Nucleotide-binding</keyword>
<dbReference type="SMART" id="SM00881">
    <property type="entry name" value="CoA_binding"/>
    <property type="match status" value="1"/>
</dbReference>
<dbReference type="PANTHER" id="PTHR43334">
    <property type="entry name" value="ACETATE--COA LIGASE [ADP-FORMING]"/>
    <property type="match status" value="1"/>
</dbReference>
<dbReference type="Gene3D" id="3.40.50.261">
    <property type="entry name" value="Succinyl-CoA synthetase domains"/>
    <property type="match status" value="2"/>
</dbReference>
<evidence type="ECO:0000259" key="6">
    <source>
        <dbReference type="SMART" id="SM00881"/>
    </source>
</evidence>
<sequence length="704" mass="77724">MLDKIFNPKSIAVIGASSIEGKVGHAIMKNLMAFGKNNPDNKIYPINPKYDEILGIKCYKSVLDVLPDNIDLAVITIPAKLIPNILEECGKKGIKGAVIISAGFSEVGNYELEEKVKSIAKKYNIRIIGPNCLGIINMHNRLNASFSKEYFKEGNITFISQSGAILTAILDIAPLLNLGFSKIVSLGNKIDIQESDLMEYLIHDDTTEVVVFYIEGLKDKKFIESAKKLAKIKPIIALKSGKTEAGAKAASSHTGSLAGDAQIYNAAFKKGKVLTVETFEELVNLMHVFSTQPLMKSNKIGIITNAGGFGVIAADSCKKYGLTIEEFEESTREELKKYLPPTSSISNPLDLIGDADTDRYKNALNIVKNDKNIDGMLVILTPQEMTKPLEVANVIVETKNKIKNEGIGKPIVASFVGGASIKGAKSYLRKNGVPAYISPENGVEVLSSSYKYNKMKIKEDNCDYLNSIKKELLKIKENYKDIVKNLLKNPNEYNSKEFLKIHGMNVPRKYLAKTIEEAEDYASKLDNIVMKISSPNIMHKSDAGCVIVKPKDIKEAFNTIMENGKKYLEKNRIKGVIDGVLIEEYIEGLEVIVGGKRDPVFGPVVMVGLGGVFVEVLKDVSFGIYPITKDYALDMLRELKSYKVLEGIRGRPKRDINFIVDIMIRLGVIMDIYPEIKEIDINPLFVKEDGKGGYVGDALIIVGK</sequence>
<comment type="catalytic activity">
    <reaction evidence="1">
        <text>acetate + ATP + CoA = acetyl-CoA + ADP + phosphate</text>
        <dbReference type="Rhea" id="RHEA:15081"/>
        <dbReference type="ChEBI" id="CHEBI:30089"/>
        <dbReference type="ChEBI" id="CHEBI:30616"/>
        <dbReference type="ChEBI" id="CHEBI:43474"/>
        <dbReference type="ChEBI" id="CHEBI:57287"/>
        <dbReference type="ChEBI" id="CHEBI:57288"/>
        <dbReference type="ChEBI" id="CHEBI:456216"/>
        <dbReference type="EC" id="6.2.1.13"/>
    </reaction>
</comment>
<dbReference type="Pfam" id="PF13549">
    <property type="entry name" value="ATP-grasp_5"/>
    <property type="match status" value="1"/>
</dbReference>
<evidence type="ECO:0000256" key="3">
    <source>
        <dbReference type="ARBA" id="ARBA00022598"/>
    </source>
</evidence>
<dbReference type="RefSeq" id="WP_013866441.1">
    <property type="nucleotide sequence ID" value="NC_015636.1"/>
</dbReference>
<keyword evidence="8" id="KW-1185">Reference proteome</keyword>
<gene>
    <name evidence="7" type="ordered locus">Metok_0263</name>
</gene>
<dbReference type="SUPFAM" id="SSF51735">
    <property type="entry name" value="NAD(P)-binding Rossmann-fold domains"/>
    <property type="match status" value="1"/>
</dbReference>
<dbReference type="OrthoDB" id="18103at2157"/>
<dbReference type="AlphaFoldDB" id="F8ANQ7"/>
<evidence type="ECO:0000256" key="4">
    <source>
        <dbReference type="ARBA" id="ARBA00022741"/>
    </source>
</evidence>
<dbReference type="Gene3D" id="3.30.470.20">
    <property type="entry name" value="ATP-grasp fold, B domain"/>
    <property type="match status" value="1"/>
</dbReference>
<dbReference type="InterPro" id="IPR043938">
    <property type="entry name" value="Ligase_CoA_dom"/>
</dbReference>
<dbReference type="NCBIfam" id="TIGR02717">
    <property type="entry name" value="AcCoA-syn-alpha"/>
    <property type="match status" value="1"/>
</dbReference>
<evidence type="ECO:0000313" key="7">
    <source>
        <dbReference type="EMBL" id="AEH06255.1"/>
    </source>
</evidence>
<dbReference type="STRING" id="647113.Metok_0263"/>
<dbReference type="InterPro" id="IPR014089">
    <property type="entry name" value="AcCoA-synth-alpha"/>
</dbReference>
<dbReference type="EC" id="6.2.1.13" evidence="2"/>
<dbReference type="eggNOG" id="arCOG01340">
    <property type="taxonomic scope" value="Archaea"/>
</dbReference>
<dbReference type="KEGG" id="mok:Metok_0263"/>
<dbReference type="SUPFAM" id="SSF56059">
    <property type="entry name" value="Glutathione synthetase ATP-binding domain-like"/>
    <property type="match status" value="1"/>
</dbReference>
<dbReference type="eggNOG" id="arCOG01338">
    <property type="taxonomic scope" value="Archaea"/>
</dbReference>
<feature type="domain" description="CoA-binding" evidence="6">
    <location>
        <begin position="5"/>
        <end position="104"/>
    </location>
</feature>
<evidence type="ECO:0000256" key="5">
    <source>
        <dbReference type="ARBA" id="ARBA00022840"/>
    </source>
</evidence>
<name>F8ANQ7_METOI</name>
<keyword evidence="5" id="KW-0067">ATP-binding</keyword>
<dbReference type="HOGENOM" id="CLU_007415_3_1_2"/>
<protein>
    <recommendedName>
        <fullName evidence="2">acetate--CoA ligase (ADP-forming)</fullName>
        <ecNumber evidence="2">6.2.1.13</ecNumber>
    </recommendedName>
</protein>
<dbReference type="Proteomes" id="UP000009296">
    <property type="component" value="Chromosome"/>
</dbReference>
<evidence type="ECO:0000256" key="1">
    <source>
        <dbReference type="ARBA" id="ARBA00001619"/>
    </source>
</evidence>
<dbReference type="InterPro" id="IPR016102">
    <property type="entry name" value="Succinyl-CoA_synth-like"/>
</dbReference>
<dbReference type="GO" id="GO:0043758">
    <property type="term" value="F:acetate-CoA ligase (ADP-forming) activity"/>
    <property type="evidence" value="ECO:0007669"/>
    <property type="project" value="UniProtKB-EC"/>
</dbReference>
<dbReference type="PANTHER" id="PTHR43334:SF2">
    <property type="entry name" value="ACETATE--COA LIGASE [ADP-FORMING]"/>
    <property type="match status" value="1"/>
</dbReference>
<accession>F8ANQ7</accession>
<dbReference type="EMBL" id="CP002792">
    <property type="protein sequence ID" value="AEH06255.1"/>
    <property type="molecule type" value="Genomic_DNA"/>
</dbReference>
<dbReference type="Gene3D" id="3.40.50.720">
    <property type="entry name" value="NAD(P)-binding Rossmann-like Domain"/>
    <property type="match status" value="1"/>
</dbReference>
<dbReference type="Pfam" id="PF13607">
    <property type="entry name" value="Succ_CoA_lig"/>
    <property type="match status" value="1"/>
</dbReference>
<proteinExistence type="predicted"/>
<dbReference type="GO" id="GO:0005524">
    <property type="term" value="F:ATP binding"/>
    <property type="evidence" value="ECO:0007669"/>
    <property type="project" value="UniProtKB-KW"/>
</dbReference>
<evidence type="ECO:0000256" key="2">
    <source>
        <dbReference type="ARBA" id="ARBA00012957"/>
    </source>
</evidence>
<dbReference type="Pfam" id="PF19045">
    <property type="entry name" value="Ligase_CoA_2"/>
    <property type="match status" value="1"/>
</dbReference>
<dbReference type="GeneID" id="10772380"/>
<dbReference type="InterPro" id="IPR036291">
    <property type="entry name" value="NAD(P)-bd_dom_sf"/>
</dbReference>
<dbReference type="InterPro" id="IPR003781">
    <property type="entry name" value="CoA-bd"/>
</dbReference>
<dbReference type="Pfam" id="PF13380">
    <property type="entry name" value="CoA_binding_2"/>
    <property type="match status" value="1"/>
</dbReference>
<dbReference type="InterPro" id="IPR013815">
    <property type="entry name" value="ATP_grasp_subdomain_1"/>
</dbReference>
<keyword evidence="3" id="KW-0436">Ligase</keyword>
<reference evidence="7" key="1">
    <citation type="submission" date="2011-05" db="EMBL/GenBank/DDBJ databases">
        <title>Complete sequence of chromosome of Methanothermococcus okinawensis IH1.</title>
        <authorList>
            <consortium name="US DOE Joint Genome Institute"/>
            <person name="Lucas S."/>
            <person name="Han J."/>
            <person name="Lapidus A."/>
            <person name="Cheng J.-F."/>
            <person name="Goodwin L."/>
            <person name="Pitluck S."/>
            <person name="Peters L."/>
            <person name="Mikhailova N."/>
            <person name="Held B."/>
            <person name="Han C."/>
            <person name="Tapia R."/>
            <person name="Land M."/>
            <person name="Hauser L."/>
            <person name="Kyrpides N."/>
            <person name="Ivanova N."/>
            <person name="Pagani I."/>
            <person name="Sieprawska-Lupa M."/>
            <person name="Takai K."/>
            <person name="Miyazaki J."/>
            <person name="Whitman W."/>
            <person name="Woyke T."/>
        </authorList>
    </citation>
    <scope>NUCLEOTIDE SEQUENCE</scope>
    <source>
        <strain evidence="7">IH1</strain>
    </source>
</reference>
<organism evidence="7 8">
    <name type="scientific">Methanothermococcus okinawensis (strain DSM 14208 / JCM 11175 / IH1)</name>
    <dbReference type="NCBI Taxonomy" id="647113"/>
    <lineage>
        <taxon>Archaea</taxon>
        <taxon>Methanobacteriati</taxon>
        <taxon>Methanobacteriota</taxon>
        <taxon>Methanomada group</taxon>
        <taxon>Methanococci</taxon>
        <taxon>Methanococcales</taxon>
        <taxon>Methanococcaceae</taxon>
        <taxon>Methanothermococcus</taxon>
    </lineage>
</organism>
<dbReference type="InterPro" id="IPR032875">
    <property type="entry name" value="Succ_CoA_lig_flav_dom"/>
</dbReference>